<evidence type="ECO:0000256" key="9">
    <source>
        <dbReference type="ARBA" id="ARBA00023136"/>
    </source>
</evidence>
<dbReference type="InterPro" id="IPR015919">
    <property type="entry name" value="Cadherin-like_sf"/>
</dbReference>
<keyword evidence="7" id="KW-0130">Cell adhesion</keyword>
<comment type="subcellular location">
    <subcellularLocation>
        <location evidence="1">Cell membrane</location>
        <topology evidence="1">Single-pass type I membrane protein</topology>
    </subcellularLocation>
</comment>
<evidence type="ECO:0000256" key="7">
    <source>
        <dbReference type="ARBA" id="ARBA00022889"/>
    </source>
</evidence>
<feature type="region of interest" description="Disordered" evidence="12">
    <location>
        <begin position="761"/>
        <end position="788"/>
    </location>
</feature>
<dbReference type="GO" id="GO:0005509">
    <property type="term" value="F:calcium ion binding"/>
    <property type="evidence" value="ECO:0007669"/>
    <property type="project" value="UniProtKB-UniRule"/>
</dbReference>
<organism evidence="15 16">
    <name type="scientific">Albula glossodonta</name>
    <name type="common">roundjaw bonefish</name>
    <dbReference type="NCBI Taxonomy" id="121402"/>
    <lineage>
        <taxon>Eukaryota</taxon>
        <taxon>Metazoa</taxon>
        <taxon>Chordata</taxon>
        <taxon>Craniata</taxon>
        <taxon>Vertebrata</taxon>
        <taxon>Euteleostomi</taxon>
        <taxon>Actinopterygii</taxon>
        <taxon>Neopterygii</taxon>
        <taxon>Teleostei</taxon>
        <taxon>Albuliformes</taxon>
        <taxon>Albulidae</taxon>
        <taxon>Albula</taxon>
    </lineage>
</organism>
<comment type="caution">
    <text evidence="15">The sequence shown here is derived from an EMBL/GenBank/DDBJ whole genome shotgun (WGS) entry which is preliminary data.</text>
</comment>
<dbReference type="CDD" id="cd11304">
    <property type="entry name" value="Cadherin_repeat"/>
    <property type="match status" value="5"/>
</dbReference>
<proteinExistence type="predicted"/>
<feature type="compositionally biased region" description="Low complexity" evidence="12">
    <location>
        <begin position="771"/>
        <end position="788"/>
    </location>
</feature>
<dbReference type="InterPro" id="IPR013164">
    <property type="entry name" value="Cadherin_N"/>
</dbReference>
<feature type="domain" description="Cadherin" evidence="14">
    <location>
        <begin position="314"/>
        <end position="410"/>
    </location>
</feature>
<dbReference type="EMBL" id="JAFBMS010000015">
    <property type="protein sequence ID" value="KAG9346319.1"/>
    <property type="molecule type" value="Genomic_DNA"/>
</dbReference>
<evidence type="ECO:0000256" key="1">
    <source>
        <dbReference type="ARBA" id="ARBA00004251"/>
    </source>
</evidence>
<keyword evidence="9 13" id="KW-0472">Membrane</keyword>
<dbReference type="Pfam" id="PF08266">
    <property type="entry name" value="Cadherin_2"/>
    <property type="match status" value="1"/>
</dbReference>
<evidence type="ECO:0000256" key="5">
    <source>
        <dbReference type="ARBA" id="ARBA00022737"/>
    </source>
</evidence>
<dbReference type="PROSITE" id="PS00232">
    <property type="entry name" value="CADHERIN_1"/>
    <property type="match status" value="2"/>
</dbReference>
<evidence type="ECO:0000256" key="8">
    <source>
        <dbReference type="ARBA" id="ARBA00022989"/>
    </source>
</evidence>
<evidence type="ECO:0000256" key="2">
    <source>
        <dbReference type="ARBA" id="ARBA00022475"/>
    </source>
</evidence>
<dbReference type="FunFam" id="2.60.40.60:FF:000003">
    <property type="entry name" value="Protocadherin alpha 2"/>
    <property type="match status" value="1"/>
</dbReference>
<evidence type="ECO:0000256" key="3">
    <source>
        <dbReference type="ARBA" id="ARBA00022692"/>
    </source>
</evidence>
<keyword evidence="5" id="KW-0677">Repeat</keyword>
<keyword evidence="4" id="KW-0732">Signal</keyword>
<dbReference type="SMART" id="SM00112">
    <property type="entry name" value="CA"/>
    <property type="match status" value="5"/>
</dbReference>
<protein>
    <recommendedName>
        <fullName evidence="14">Cadherin domain-containing protein</fullName>
    </recommendedName>
</protein>
<dbReference type="SUPFAM" id="SSF49313">
    <property type="entry name" value="Cadherin-like"/>
    <property type="match status" value="4"/>
</dbReference>
<dbReference type="Gene3D" id="2.60.40.60">
    <property type="entry name" value="Cadherins"/>
    <property type="match status" value="5"/>
</dbReference>
<keyword evidence="10" id="KW-0325">Glycoprotein</keyword>
<dbReference type="OrthoDB" id="6252479at2759"/>
<feature type="domain" description="Cadherin" evidence="14">
    <location>
        <begin position="411"/>
        <end position="524"/>
    </location>
</feature>
<dbReference type="InterPro" id="IPR050174">
    <property type="entry name" value="Protocadherin/Cadherin-CA"/>
</dbReference>
<dbReference type="InterPro" id="IPR002126">
    <property type="entry name" value="Cadherin-like_dom"/>
</dbReference>
<dbReference type="PROSITE" id="PS50268">
    <property type="entry name" value="CADHERIN_2"/>
    <property type="match status" value="5"/>
</dbReference>
<dbReference type="PANTHER" id="PTHR24028:SF244">
    <property type="entry name" value="PARAXIAL PROTOCADHERIN"/>
    <property type="match status" value="1"/>
</dbReference>
<feature type="compositionally biased region" description="Basic and acidic residues" evidence="12">
    <location>
        <begin position="569"/>
        <end position="579"/>
    </location>
</feature>
<feature type="compositionally biased region" description="Polar residues" evidence="12">
    <location>
        <begin position="587"/>
        <end position="597"/>
    </location>
</feature>
<name>A0A8T2P1X6_9TELE</name>
<reference evidence="15" key="1">
    <citation type="thesis" date="2021" institute="BYU ScholarsArchive" country="Provo, UT, USA">
        <title>Applications of and Algorithms for Genome Assembly and Genomic Analyses with an Emphasis on Marine Teleosts.</title>
        <authorList>
            <person name="Pickett B.D."/>
        </authorList>
    </citation>
    <scope>NUCLEOTIDE SEQUENCE</scope>
    <source>
        <strain evidence="15">HI-2016</strain>
    </source>
</reference>
<dbReference type="GO" id="GO:0009653">
    <property type="term" value="P:anatomical structure morphogenesis"/>
    <property type="evidence" value="ECO:0007669"/>
    <property type="project" value="UniProtKB-ARBA"/>
</dbReference>
<keyword evidence="6 11" id="KW-0106">Calcium</keyword>
<dbReference type="InterPro" id="IPR020894">
    <property type="entry name" value="Cadherin_CS"/>
</dbReference>
<dbReference type="Proteomes" id="UP000824540">
    <property type="component" value="Unassembled WGS sequence"/>
</dbReference>
<dbReference type="Pfam" id="PF00028">
    <property type="entry name" value="Cadherin"/>
    <property type="match status" value="4"/>
</dbReference>
<feature type="domain" description="Cadherin" evidence="14">
    <location>
        <begin position="192"/>
        <end position="299"/>
    </location>
</feature>
<evidence type="ECO:0000256" key="13">
    <source>
        <dbReference type="SAM" id="Phobius"/>
    </source>
</evidence>
<evidence type="ECO:0000313" key="15">
    <source>
        <dbReference type="EMBL" id="KAG9346319.1"/>
    </source>
</evidence>
<gene>
    <name evidence="15" type="ORF">JZ751_006630</name>
</gene>
<dbReference type="PANTHER" id="PTHR24028">
    <property type="entry name" value="CADHERIN-87A"/>
    <property type="match status" value="1"/>
</dbReference>
<feature type="region of interest" description="Disordered" evidence="12">
    <location>
        <begin position="569"/>
        <end position="597"/>
    </location>
</feature>
<keyword evidence="3 13" id="KW-0812">Transmembrane</keyword>
<feature type="domain" description="Cadherin" evidence="14">
    <location>
        <begin position="11"/>
        <end position="82"/>
    </location>
</feature>
<dbReference type="PRINTS" id="PR00205">
    <property type="entry name" value="CADHERIN"/>
</dbReference>
<sequence>MEPAKDPDTNFRFMEDSNLSVVEIRPADGLVTVREVIDRERICAESPRCLINFDIVVFHMEKYQLIQVEIEVKDINDHQPHFPLNETYIEISESVTVGTRFPLDIALDQDVGDNYIQKYQVSLNSHFSIEMHVRDDGVKHAELVLVKALDREEEDSYSLEVSASDGGNPPRSGSMTVHMKVLDFNDNSPAFEHNFHKVEVHEDAPVGFLVLRVRAFDPDDGVNGEVMYGFVKESSPEIKRVFQIDPFTGAVTLKAVVDYETRRSYELIIQAYDLGDNAVPSTCKVVVDVVDVNDNAPEIIIKPMTSITDGVAYISEAAAEESFVALIRTSDRDSASNGNVRVSLHEHEHFKLQKAYGGAFVIVTTTTLDREKIPEYNLTVIAEDLGSPPFKTIKQYTIRVSDENDNAPLFSKSIYEVSVIENNSPGSYITTVVARDLDEVRVRARDTDEGPNSELTFRILEDKSGLFAINKDSGEIILKHGLTFMCGVMLEIKISVSDNGRLPLSSGATVRFLVTDMEPSEDQIIVMQQSIDDEYLGLDMSVVVIIMLGGGCALLLIAIVTVAFSCKRDPKDRDDEGKKNVNPGLFETSSQNSRDSGCLLNEQTASSLDDSAFLYDERSGDSETKVFLPPMPFGSSSLCTKPFEPLPLWHGDKYTSQHSSSGSSDQLSVEDSGKGDSDFNDSGSDISEGCKQNARSSALPQGNGSICAASTLAAGQRSSQRIIPNHSAAPCRSGYTIAFSRTPVYSRALANPACWRSSGFGSQSVRAQGLPPTATAPRTATSPAHCQV</sequence>
<dbReference type="FunFam" id="2.60.40.60:FF:000002">
    <property type="entry name" value="Protocadherin alpha 2"/>
    <property type="match status" value="1"/>
</dbReference>
<feature type="region of interest" description="Disordered" evidence="12">
    <location>
        <begin position="654"/>
        <end position="701"/>
    </location>
</feature>
<dbReference type="AlphaFoldDB" id="A0A8T2P1X6"/>
<evidence type="ECO:0000256" key="4">
    <source>
        <dbReference type="ARBA" id="ARBA00022729"/>
    </source>
</evidence>
<evidence type="ECO:0000256" key="6">
    <source>
        <dbReference type="ARBA" id="ARBA00022837"/>
    </source>
</evidence>
<dbReference type="GO" id="GO:0005886">
    <property type="term" value="C:plasma membrane"/>
    <property type="evidence" value="ECO:0007669"/>
    <property type="project" value="UniProtKB-SubCell"/>
</dbReference>
<keyword evidence="16" id="KW-1185">Reference proteome</keyword>
<evidence type="ECO:0000256" key="11">
    <source>
        <dbReference type="PROSITE-ProRule" id="PRU00043"/>
    </source>
</evidence>
<accession>A0A8T2P1X6</accession>
<feature type="transmembrane region" description="Helical" evidence="13">
    <location>
        <begin position="540"/>
        <end position="564"/>
    </location>
</feature>
<evidence type="ECO:0000259" key="14">
    <source>
        <dbReference type="PROSITE" id="PS50268"/>
    </source>
</evidence>
<dbReference type="FunFam" id="2.60.40.60:FF:000007">
    <property type="entry name" value="Protocadherin alpha 2"/>
    <property type="match status" value="1"/>
</dbReference>
<dbReference type="GO" id="GO:0007156">
    <property type="term" value="P:homophilic cell adhesion via plasma membrane adhesion molecules"/>
    <property type="evidence" value="ECO:0007669"/>
    <property type="project" value="InterPro"/>
</dbReference>
<evidence type="ECO:0000313" key="16">
    <source>
        <dbReference type="Proteomes" id="UP000824540"/>
    </source>
</evidence>
<feature type="compositionally biased region" description="Low complexity" evidence="12">
    <location>
        <begin position="656"/>
        <end position="670"/>
    </location>
</feature>
<feature type="domain" description="Cadherin" evidence="14">
    <location>
        <begin position="83"/>
        <end position="191"/>
    </location>
</feature>
<evidence type="ECO:0000256" key="10">
    <source>
        <dbReference type="ARBA" id="ARBA00023180"/>
    </source>
</evidence>
<keyword evidence="8 13" id="KW-1133">Transmembrane helix</keyword>
<evidence type="ECO:0000256" key="12">
    <source>
        <dbReference type="SAM" id="MobiDB-lite"/>
    </source>
</evidence>
<keyword evidence="2" id="KW-1003">Cell membrane</keyword>